<dbReference type="STRING" id="1798705.A2563_00100"/>
<dbReference type="EMBL" id="MFRA01000007">
    <property type="protein sequence ID" value="OGH92230.1"/>
    <property type="molecule type" value="Genomic_DNA"/>
</dbReference>
<protein>
    <recommendedName>
        <fullName evidence="3">Pilus assembly protein PilO</fullName>
    </recommendedName>
</protein>
<dbReference type="AlphaFoldDB" id="A0A1F6P856"/>
<gene>
    <name evidence="1" type="ORF">A2563_00100</name>
</gene>
<evidence type="ECO:0000313" key="2">
    <source>
        <dbReference type="Proteomes" id="UP000176634"/>
    </source>
</evidence>
<name>A0A1F6P856_9BACT</name>
<dbReference type="InterPro" id="IPR014717">
    <property type="entry name" value="Transl_elong_EF1B/ribsomal_bS6"/>
</dbReference>
<comment type="caution">
    <text evidence="1">The sequence shown here is derived from an EMBL/GenBank/DDBJ whole genome shotgun (WGS) entry which is preliminary data.</text>
</comment>
<evidence type="ECO:0000313" key="1">
    <source>
        <dbReference type="EMBL" id="OGH92230.1"/>
    </source>
</evidence>
<reference evidence="1 2" key="1">
    <citation type="journal article" date="2016" name="Nat. Commun.">
        <title>Thousands of microbial genomes shed light on interconnected biogeochemical processes in an aquifer system.</title>
        <authorList>
            <person name="Anantharaman K."/>
            <person name="Brown C.T."/>
            <person name="Hug L.A."/>
            <person name="Sharon I."/>
            <person name="Castelle C.J."/>
            <person name="Probst A.J."/>
            <person name="Thomas B.C."/>
            <person name="Singh A."/>
            <person name="Wilkins M.J."/>
            <person name="Karaoz U."/>
            <person name="Brodie E.L."/>
            <person name="Williams K.H."/>
            <person name="Hubbard S.S."/>
            <person name="Banfield J.F."/>
        </authorList>
    </citation>
    <scope>NUCLEOTIDE SEQUENCE [LARGE SCALE GENOMIC DNA]</scope>
</reference>
<sequence>MLLFFGTIFGILTPTLIRIRKTARESLKLRLFLEQKYQESLNSRITRKKLSEIKSAAANFENFIFKSGDELRLITFLESSAAKFSVTPSITSSNLDKISNNRLVTISMNLKGDYNNILKYISELESSNYFIHIKQLHLTPAFTKDGKATLTVNLTITTELYVNE</sequence>
<organism evidence="1 2">
    <name type="scientific">Candidatus Magasanikbacteria bacterium RIFOXYD1_FULL_40_23</name>
    <dbReference type="NCBI Taxonomy" id="1798705"/>
    <lineage>
        <taxon>Bacteria</taxon>
        <taxon>Candidatus Magasanikiibacteriota</taxon>
    </lineage>
</organism>
<dbReference type="Proteomes" id="UP000176634">
    <property type="component" value="Unassembled WGS sequence"/>
</dbReference>
<evidence type="ECO:0008006" key="3">
    <source>
        <dbReference type="Google" id="ProtNLM"/>
    </source>
</evidence>
<proteinExistence type="predicted"/>
<dbReference type="Gene3D" id="3.30.70.60">
    <property type="match status" value="1"/>
</dbReference>
<accession>A0A1F6P856</accession>